<dbReference type="Proteomes" id="UP000190637">
    <property type="component" value="Unassembled WGS sequence"/>
</dbReference>
<feature type="binding site" evidence="1">
    <location>
        <position position="50"/>
    </location>
    <ligand>
        <name>Mg(2+)</name>
        <dbReference type="ChEBI" id="CHEBI:18420"/>
        <label>1</label>
    </ligand>
</feature>
<organism evidence="2 3">
    <name type="scientific">Marinactinospora thermotolerans DSM 45154</name>
    <dbReference type="NCBI Taxonomy" id="1122192"/>
    <lineage>
        <taxon>Bacteria</taxon>
        <taxon>Bacillati</taxon>
        <taxon>Actinomycetota</taxon>
        <taxon>Actinomycetes</taxon>
        <taxon>Streptosporangiales</taxon>
        <taxon>Nocardiopsidaceae</taxon>
        <taxon>Marinactinospora</taxon>
    </lineage>
</organism>
<proteinExistence type="predicted"/>
<keyword evidence="1" id="KW-0460">Magnesium</keyword>
<dbReference type="PANTHER" id="PTHR16222:SF12">
    <property type="entry name" value="ADP-RIBOSYLGLYCOHYDROLASE-RELATED"/>
    <property type="match status" value="1"/>
</dbReference>
<feature type="binding site" evidence="1">
    <location>
        <position position="52"/>
    </location>
    <ligand>
        <name>Mg(2+)</name>
        <dbReference type="ChEBI" id="CHEBI:18420"/>
        <label>1</label>
    </ligand>
</feature>
<keyword evidence="2" id="KW-0378">Hydrolase</keyword>
<dbReference type="SUPFAM" id="SSF101478">
    <property type="entry name" value="ADP-ribosylglycohydrolase"/>
    <property type="match status" value="1"/>
</dbReference>
<gene>
    <name evidence="2" type="ORF">SAMN02745673_00184</name>
</gene>
<name>A0A1T4K5W5_9ACTN</name>
<keyword evidence="3" id="KW-1185">Reference proteome</keyword>
<feature type="binding site" evidence="1">
    <location>
        <position position="264"/>
    </location>
    <ligand>
        <name>Mg(2+)</name>
        <dbReference type="ChEBI" id="CHEBI:18420"/>
        <label>1</label>
    </ligand>
</feature>
<dbReference type="PANTHER" id="PTHR16222">
    <property type="entry name" value="ADP-RIBOSYLGLYCOHYDROLASE"/>
    <property type="match status" value="1"/>
</dbReference>
<dbReference type="Pfam" id="PF03747">
    <property type="entry name" value="ADP_ribosyl_GH"/>
    <property type="match status" value="1"/>
</dbReference>
<dbReference type="OrthoDB" id="9798107at2"/>
<dbReference type="GO" id="GO:0046872">
    <property type="term" value="F:metal ion binding"/>
    <property type="evidence" value="ECO:0007669"/>
    <property type="project" value="UniProtKB-KW"/>
</dbReference>
<feature type="binding site" evidence="1">
    <location>
        <position position="51"/>
    </location>
    <ligand>
        <name>Mg(2+)</name>
        <dbReference type="ChEBI" id="CHEBI:18420"/>
        <label>1</label>
    </ligand>
</feature>
<dbReference type="RefSeq" id="WP_078759630.1">
    <property type="nucleotide sequence ID" value="NZ_FUWS01000001.1"/>
</dbReference>
<sequence length="307" mass="32080">MVDGRLDDAARALRGLALGDAFGEGYFLPEEQARRAIADRVLTRAPWRWTDDTEMALSVVEVLAEHGRIDQDALVTAFVHRHDPSRGYGPSVERMLRAVAAGADWRELAGAQFGGEGSHGNGAAMRVAPLGAFFSADLDRAAEEAARSAVVTHTHPEAINGAVAVALAAALAVRGRDAAAPQPREFLTRIAARLDRSTVRGRLEEAARLAPDTVPAHAAAVLGNGSALSAQDTVPFALWSAAGHLDDLTEALWATVAGLGDRDTTCAIAAGVVAARSGMRGVPREWPAACEELPSWSTAGEDGVGTA</sequence>
<dbReference type="InterPro" id="IPR050792">
    <property type="entry name" value="ADP-ribosylglycohydrolase"/>
</dbReference>
<dbReference type="AlphaFoldDB" id="A0A1T4K5W5"/>
<evidence type="ECO:0000313" key="3">
    <source>
        <dbReference type="Proteomes" id="UP000190637"/>
    </source>
</evidence>
<dbReference type="EMBL" id="FUWS01000001">
    <property type="protein sequence ID" value="SJZ37830.1"/>
    <property type="molecule type" value="Genomic_DNA"/>
</dbReference>
<reference evidence="2 3" key="1">
    <citation type="submission" date="2017-02" db="EMBL/GenBank/DDBJ databases">
        <authorList>
            <person name="Peterson S.W."/>
        </authorList>
    </citation>
    <scope>NUCLEOTIDE SEQUENCE [LARGE SCALE GENOMIC DNA]</scope>
    <source>
        <strain evidence="2 3">DSM 45154</strain>
    </source>
</reference>
<evidence type="ECO:0000256" key="1">
    <source>
        <dbReference type="PIRSR" id="PIRSR605502-1"/>
    </source>
</evidence>
<evidence type="ECO:0000313" key="2">
    <source>
        <dbReference type="EMBL" id="SJZ37830.1"/>
    </source>
</evidence>
<feature type="binding site" evidence="1">
    <location>
        <position position="263"/>
    </location>
    <ligand>
        <name>Mg(2+)</name>
        <dbReference type="ChEBI" id="CHEBI:18420"/>
        <label>1</label>
    </ligand>
</feature>
<protein>
    <submittedName>
        <fullName evidence="2">ADP-ribosylglycohydrolase</fullName>
    </submittedName>
</protein>
<accession>A0A1T4K5W5</accession>
<dbReference type="STRING" id="1122192.SAMN02745673_00184"/>
<dbReference type="GO" id="GO:0016787">
    <property type="term" value="F:hydrolase activity"/>
    <property type="evidence" value="ECO:0007669"/>
    <property type="project" value="UniProtKB-KW"/>
</dbReference>
<dbReference type="InterPro" id="IPR005502">
    <property type="entry name" value="Ribosyl_crysJ1"/>
</dbReference>
<dbReference type="Gene3D" id="1.10.4080.10">
    <property type="entry name" value="ADP-ribosylation/Crystallin J1"/>
    <property type="match status" value="1"/>
</dbReference>
<keyword evidence="1" id="KW-0479">Metal-binding</keyword>
<feature type="binding site" evidence="1">
    <location>
        <position position="261"/>
    </location>
    <ligand>
        <name>Mg(2+)</name>
        <dbReference type="ChEBI" id="CHEBI:18420"/>
        <label>1</label>
    </ligand>
</feature>
<comment type="cofactor">
    <cofactor evidence="1">
        <name>Mg(2+)</name>
        <dbReference type="ChEBI" id="CHEBI:18420"/>
    </cofactor>
    <text evidence="1">Binds 2 magnesium ions per subunit.</text>
</comment>
<dbReference type="InterPro" id="IPR036705">
    <property type="entry name" value="Ribosyl_crysJ1_sf"/>
</dbReference>